<evidence type="ECO:0000313" key="3">
    <source>
        <dbReference type="Proteomes" id="UP001255601"/>
    </source>
</evidence>
<dbReference type="Proteomes" id="UP001255601">
    <property type="component" value="Unassembled WGS sequence"/>
</dbReference>
<accession>A0AAJ2BER5</accession>
<evidence type="ECO:0008006" key="4">
    <source>
        <dbReference type="Google" id="ProtNLM"/>
    </source>
</evidence>
<organism evidence="2 3">
    <name type="scientific">Agrobacterium larrymoorei</name>
    <dbReference type="NCBI Taxonomy" id="160699"/>
    <lineage>
        <taxon>Bacteria</taxon>
        <taxon>Pseudomonadati</taxon>
        <taxon>Pseudomonadota</taxon>
        <taxon>Alphaproteobacteria</taxon>
        <taxon>Hyphomicrobiales</taxon>
        <taxon>Rhizobiaceae</taxon>
        <taxon>Rhizobium/Agrobacterium group</taxon>
        <taxon>Agrobacterium</taxon>
    </lineage>
</organism>
<comment type="caution">
    <text evidence="2">The sequence shown here is derived from an EMBL/GenBank/DDBJ whole genome shotgun (WGS) entry which is preliminary data.</text>
</comment>
<protein>
    <recommendedName>
        <fullName evidence="4">Lytic murein transglycosylase</fullName>
    </recommendedName>
</protein>
<feature type="region of interest" description="Disordered" evidence="1">
    <location>
        <begin position="1"/>
        <end position="75"/>
    </location>
</feature>
<dbReference type="AlphaFoldDB" id="A0AAJ2BER5"/>
<name>A0AAJ2BER5_9HYPH</name>
<dbReference type="EMBL" id="JAVIZC010000003">
    <property type="protein sequence ID" value="MDR6103577.1"/>
    <property type="molecule type" value="Genomic_DNA"/>
</dbReference>
<sequence>MSVLKRAALTPLCPAGHLPRDQQEARSPRSSLVLPWTSPYRDSISPLGGEMPGRAEGGPQQKPQRRLSKRGSTPR</sequence>
<evidence type="ECO:0000313" key="2">
    <source>
        <dbReference type="EMBL" id="MDR6103577.1"/>
    </source>
</evidence>
<reference evidence="2" key="1">
    <citation type="submission" date="2023-08" db="EMBL/GenBank/DDBJ databases">
        <title>Functional and genomic diversity of the sorghum phyllosphere microbiome.</title>
        <authorList>
            <person name="Shade A."/>
        </authorList>
    </citation>
    <scope>NUCLEOTIDE SEQUENCE</scope>
    <source>
        <strain evidence="2">SORGH_AS_0974</strain>
    </source>
</reference>
<gene>
    <name evidence="2" type="ORF">QE369_003774</name>
</gene>
<feature type="compositionally biased region" description="Basic and acidic residues" evidence="1">
    <location>
        <begin position="18"/>
        <end position="27"/>
    </location>
</feature>
<evidence type="ECO:0000256" key="1">
    <source>
        <dbReference type="SAM" id="MobiDB-lite"/>
    </source>
</evidence>
<proteinExistence type="predicted"/>